<proteinExistence type="predicted"/>
<dbReference type="InterPro" id="IPR006914">
    <property type="entry name" value="VENN_dom"/>
</dbReference>
<evidence type="ECO:0000256" key="5">
    <source>
        <dbReference type="SAM" id="MobiDB-lite"/>
    </source>
</evidence>
<dbReference type="Proteomes" id="UP000295763">
    <property type="component" value="Unassembled WGS sequence"/>
</dbReference>
<organism evidence="7 8">
    <name type="scientific">Cricetibacter osteomyelitidis</name>
    <dbReference type="NCBI Taxonomy" id="1521931"/>
    <lineage>
        <taxon>Bacteria</taxon>
        <taxon>Pseudomonadati</taxon>
        <taxon>Pseudomonadota</taxon>
        <taxon>Gammaproteobacteria</taxon>
        <taxon>Pasteurellales</taxon>
        <taxon>Pasteurellaceae</taxon>
        <taxon>Cricetibacter</taxon>
    </lineage>
</organism>
<comment type="caution">
    <text evidence="7">The sequence shown here is derived from an EMBL/GenBank/DDBJ whole genome shotgun (WGS) entry which is preliminary data.</text>
</comment>
<keyword evidence="2" id="KW-0800">Toxin</keyword>
<evidence type="ECO:0000256" key="2">
    <source>
        <dbReference type="ARBA" id="ARBA00022656"/>
    </source>
</evidence>
<evidence type="ECO:0000256" key="3">
    <source>
        <dbReference type="ARBA" id="ARBA00022913"/>
    </source>
</evidence>
<protein>
    <submittedName>
        <fullName evidence="7">VENN motif-containing pre-toxin protein</fullName>
    </submittedName>
</protein>
<dbReference type="GO" id="GO:0090729">
    <property type="term" value="F:toxin activity"/>
    <property type="evidence" value="ECO:0007669"/>
    <property type="project" value="UniProtKB-KW"/>
</dbReference>
<keyword evidence="3" id="KW-1266">Target cell cytoplasm</keyword>
<evidence type="ECO:0000256" key="4">
    <source>
        <dbReference type="ARBA" id="ARBA00023026"/>
    </source>
</evidence>
<reference evidence="7 8" key="1">
    <citation type="submission" date="2019-03" db="EMBL/GenBank/DDBJ databases">
        <title>Genomic Encyclopedia of Type Strains, Phase IV (KMG-IV): sequencing the most valuable type-strain genomes for metagenomic binning, comparative biology and taxonomic classification.</title>
        <authorList>
            <person name="Goeker M."/>
        </authorList>
    </citation>
    <scope>NUCLEOTIDE SEQUENCE [LARGE SCALE GENOMIC DNA]</scope>
    <source>
        <strain evidence="7 8">DSM 28404</strain>
    </source>
</reference>
<evidence type="ECO:0000313" key="8">
    <source>
        <dbReference type="Proteomes" id="UP000295763"/>
    </source>
</evidence>
<feature type="domain" description="VENN motif-containing" evidence="6">
    <location>
        <begin position="272"/>
        <end position="326"/>
    </location>
</feature>
<evidence type="ECO:0000256" key="1">
    <source>
        <dbReference type="ARBA" id="ARBA00004219"/>
    </source>
</evidence>
<dbReference type="RefSeq" id="WP_131978595.1">
    <property type="nucleotide sequence ID" value="NZ_SLYB01000028.1"/>
</dbReference>
<evidence type="ECO:0000259" key="6">
    <source>
        <dbReference type="Pfam" id="PF04829"/>
    </source>
</evidence>
<dbReference type="AlphaFoldDB" id="A0A4R2SPJ0"/>
<name>A0A4R2SPJ0_9PAST</name>
<keyword evidence="4" id="KW-0843">Virulence</keyword>
<evidence type="ECO:0000313" key="7">
    <source>
        <dbReference type="EMBL" id="TCP92059.1"/>
    </source>
</evidence>
<feature type="compositionally biased region" description="Basic and acidic residues" evidence="5">
    <location>
        <begin position="1"/>
        <end position="25"/>
    </location>
</feature>
<dbReference type="Pfam" id="PF04829">
    <property type="entry name" value="PT-VENN"/>
    <property type="match status" value="1"/>
</dbReference>
<accession>A0A4R2SPJ0</accession>
<keyword evidence="8" id="KW-1185">Reference proteome</keyword>
<dbReference type="EMBL" id="SLYB01000028">
    <property type="protein sequence ID" value="TCP92059.1"/>
    <property type="molecule type" value="Genomic_DNA"/>
</dbReference>
<gene>
    <name evidence="7" type="ORF">EDC44_12812</name>
</gene>
<comment type="subcellular location">
    <subcellularLocation>
        <location evidence="1">Target cell</location>
        <location evidence="1">Target cell cytoplasm</location>
    </subcellularLocation>
</comment>
<sequence length="627" mass="68054">MGQKDDRYFDKDTHKEKTRESDRTYTVKGQKYATPNLGLPMYESDSDSSLTKATLTEGKITLNKDTQPTETTAKALGINTEINLANDKVNAPKDINQVLYEQGKISEAVGKISSAVDAYTARQQREKEIEVAILKHAQQEAIAQGEVAKANELQRQINNADAEGKKWGTGGSYKRTADSINALITTLLAGKPTLEVAVRTASPTVNKLIKEHTKNQDGSVNKEANAVAHAVWSAIEVYASGGDIASAAVAGAGAELLTPAIIKALYDKPLEALSEAERQKVASLAALAGGVLSGTISQTKGTTGLDTAAQVIYGAETAKKAVENNSFAFDNYYFTESEKIDFIKNMYGFDDIEAIEFLQAYRKAEGKGIIDSTVDTVDSLINIDETVKNLAYVISHPKETFDQVVVSIDEWSSLFGYAIKNDPALAGQMFGYIDGNLTGFPASGLVLSGSMAKAVQKVAKIRNINNASNLASKSNLLDRALAKYYTLPTGKQTLDPTTVSFSQATVSFQKSGKSYNYNSLVESMKKNGWNGDPVDIVNMPDNAPTSMDNTRILAAREAGIKIEANVHNYADKLTAEQAERFSVNGKFPTTWGEAIKLRIERQSLMKDAPKNWNNKFPNGSIYDPKIN</sequence>
<dbReference type="OrthoDB" id="5690507at2"/>
<feature type="region of interest" description="Disordered" evidence="5">
    <location>
        <begin position="1"/>
        <end position="31"/>
    </location>
</feature>